<dbReference type="InterPro" id="IPR048020">
    <property type="entry name" value="Transpos_IS3"/>
</dbReference>
<dbReference type="InterPro" id="IPR002514">
    <property type="entry name" value="Transposase_8"/>
</dbReference>
<dbReference type="Pfam" id="PF13276">
    <property type="entry name" value="HTH_21"/>
    <property type="match status" value="1"/>
</dbReference>
<dbReference type="Pfam" id="PF00665">
    <property type="entry name" value="rve"/>
    <property type="match status" value="1"/>
</dbReference>
<evidence type="ECO:0000256" key="1">
    <source>
        <dbReference type="ARBA" id="ARBA00009964"/>
    </source>
</evidence>
<dbReference type="PANTHER" id="PTHR46889:SF4">
    <property type="entry name" value="TRANSPOSASE INSO FOR INSERTION SEQUENCE ELEMENT IS911B-RELATED"/>
    <property type="match status" value="1"/>
</dbReference>
<keyword evidence="2" id="KW-0175">Coiled coil</keyword>
<dbReference type="InterPro" id="IPR036397">
    <property type="entry name" value="RNaseH_sf"/>
</dbReference>
<dbReference type="GO" id="GO:0015074">
    <property type="term" value="P:DNA integration"/>
    <property type="evidence" value="ECO:0007669"/>
    <property type="project" value="InterPro"/>
</dbReference>
<dbReference type="OrthoDB" id="9810995at2"/>
<evidence type="ECO:0000256" key="2">
    <source>
        <dbReference type="SAM" id="Coils"/>
    </source>
</evidence>
<dbReference type="Proteomes" id="UP000243451">
    <property type="component" value="Unassembled WGS sequence"/>
</dbReference>
<comment type="caution">
    <text evidence="4">The sequence shown here is derived from an EMBL/GenBank/DDBJ whole genome shotgun (WGS) entry which is preliminary data.</text>
</comment>
<dbReference type="InterPro" id="IPR001584">
    <property type="entry name" value="Integrase_cat-core"/>
</dbReference>
<dbReference type="NCBIfam" id="NF033516">
    <property type="entry name" value="transpos_IS3"/>
    <property type="match status" value="1"/>
</dbReference>
<organism evidence="4 5">
    <name type="scientific">Halopseudomonas oceani</name>
    <dbReference type="NCBI Taxonomy" id="1708783"/>
    <lineage>
        <taxon>Bacteria</taxon>
        <taxon>Pseudomonadati</taxon>
        <taxon>Pseudomonadota</taxon>
        <taxon>Gammaproteobacteria</taxon>
        <taxon>Pseudomonadales</taxon>
        <taxon>Pseudomonadaceae</taxon>
        <taxon>Halopseudomonas</taxon>
    </lineage>
</organism>
<dbReference type="Pfam" id="PF01527">
    <property type="entry name" value="HTH_Tnp_1"/>
    <property type="match status" value="1"/>
</dbReference>
<accession>A0A2P4EQ30</accession>
<dbReference type="GO" id="GO:0006313">
    <property type="term" value="P:DNA transposition"/>
    <property type="evidence" value="ECO:0007669"/>
    <property type="project" value="InterPro"/>
</dbReference>
<dbReference type="GO" id="GO:0003677">
    <property type="term" value="F:DNA binding"/>
    <property type="evidence" value="ECO:0007669"/>
    <property type="project" value="InterPro"/>
</dbReference>
<protein>
    <submittedName>
        <fullName evidence="4">IS3 family transposase</fullName>
    </submittedName>
</protein>
<evidence type="ECO:0000313" key="5">
    <source>
        <dbReference type="Proteomes" id="UP000243451"/>
    </source>
</evidence>
<evidence type="ECO:0000259" key="3">
    <source>
        <dbReference type="PROSITE" id="PS50994"/>
    </source>
</evidence>
<dbReference type="SUPFAM" id="SSF53098">
    <property type="entry name" value="Ribonuclease H-like"/>
    <property type="match status" value="1"/>
</dbReference>
<dbReference type="RefSeq" id="WP_104739964.1">
    <property type="nucleotide sequence ID" value="NZ_PPSK01000056.1"/>
</dbReference>
<dbReference type="InterPro" id="IPR025948">
    <property type="entry name" value="HTH-like_dom"/>
</dbReference>
<proteinExistence type="inferred from homology"/>
<dbReference type="InterPro" id="IPR009057">
    <property type="entry name" value="Homeodomain-like_sf"/>
</dbReference>
<dbReference type="Gene3D" id="1.10.10.60">
    <property type="entry name" value="Homeodomain-like"/>
    <property type="match status" value="1"/>
</dbReference>
<comment type="similarity">
    <text evidence="1">Belongs to the transposase 8 family.</text>
</comment>
<keyword evidence="5" id="KW-1185">Reference proteome</keyword>
<dbReference type="GO" id="GO:0004803">
    <property type="term" value="F:transposase activity"/>
    <property type="evidence" value="ECO:0007669"/>
    <property type="project" value="InterPro"/>
</dbReference>
<dbReference type="PROSITE" id="PS50994">
    <property type="entry name" value="INTEGRASE"/>
    <property type="match status" value="1"/>
</dbReference>
<dbReference type="SUPFAM" id="SSF46689">
    <property type="entry name" value="Homeodomain-like"/>
    <property type="match status" value="1"/>
</dbReference>
<name>A0A2P4EQ30_9GAMM</name>
<dbReference type="Pfam" id="PF13333">
    <property type="entry name" value="rve_2"/>
    <property type="match status" value="1"/>
</dbReference>
<dbReference type="PANTHER" id="PTHR46889">
    <property type="entry name" value="TRANSPOSASE INSF FOR INSERTION SEQUENCE IS3B-RELATED"/>
    <property type="match status" value="1"/>
</dbReference>
<dbReference type="Gene3D" id="3.30.420.10">
    <property type="entry name" value="Ribonuclease H-like superfamily/Ribonuclease H"/>
    <property type="match status" value="1"/>
</dbReference>
<dbReference type="InterPro" id="IPR012337">
    <property type="entry name" value="RNaseH-like_sf"/>
</dbReference>
<dbReference type="InterPro" id="IPR050900">
    <property type="entry name" value="Transposase_IS3/IS150/IS904"/>
</dbReference>
<feature type="domain" description="Integrase catalytic" evidence="3">
    <location>
        <begin position="214"/>
        <end position="377"/>
    </location>
</feature>
<gene>
    <name evidence="4" type="ORF">C1949_19205</name>
</gene>
<dbReference type="EMBL" id="PPSK01000056">
    <property type="protein sequence ID" value="POB00731.1"/>
    <property type="molecule type" value="Genomic_DNA"/>
</dbReference>
<evidence type="ECO:0000313" key="4">
    <source>
        <dbReference type="EMBL" id="POB00731.1"/>
    </source>
</evidence>
<reference evidence="4 5" key="1">
    <citation type="submission" date="2018-01" db="EMBL/GenBank/DDBJ databases">
        <title>Draft genome of the type strain Pseudomonas oceani DSM 100277 isolated from the deep water in Okinawa trough, northwestern Pacific Ocean.</title>
        <authorList>
            <person name="Gomila M."/>
            <person name="Mulet M."/>
            <person name="Garcia-Valdes E."/>
            <person name="Lalucat J."/>
        </authorList>
    </citation>
    <scope>NUCLEOTIDE SEQUENCE [LARGE SCALE GENOMIC DNA]</scope>
    <source>
        <strain evidence="4 5">DSM 100277</strain>
    </source>
</reference>
<feature type="coiled-coil region" evidence="2">
    <location>
        <begin position="56"/>
        <end position="83"/>
    </location>
</feature>
<dbReference type="AlphaFoldDB" id="A0A2P4EQ30"/>
<sequence>MSNPRYPEEFKIEAVKQVTERGLPVAEVAARLGMSTHSLYAWVKRYRKPQEQRAQEDDQQAELRRLRAELKRVTEERDILKKGRRVLCQGVRLKYAFINQLSAEYSVRRLCLTLKVHASGYYAWLAEPQSARAKDDKRLLGLIKHAWLESGGVYGYRKIHDDLRELGEACGKHRVARLMRLEGLRSQTGYRRRPGRYGGKPPAASPNHLERRFNVTEPNKVWVTDITYIRTYEGWLYLAVVLDLFSRQVIGWSMKPQMTSDLAIDALLMAVWRRKPKQEVMIHSDQGSQFSSGDWQSFLRANNLLGSMSRRGNCHDNAVAESFFQLLKRERVRRKIYSTRQDARADVFDYIEMFYNSKRRHGFNNQLSPVEFEKQHLLSLESV</sequence>